<proteinExistence type="predicted"/>
<dbReference type="Pfam" id="PF02899">
    <property type="entry name" value="Phage_int_SAM_1"/>
    <property type="match status" value="1"/>
</dbReference>
<evidence type="ECO:0000256" key="9">
    <source>
        <dbReference type="PROSITE-ProRule" id="PRU01248"/>
    </source>
</evidence>
<evidence type="ECO:0000256" key="3">
    <source>
        <dbReference type="ARBA" id="ARBA00022618"/>
    </source>
</evidence>
<keyword evidence="7" id="KW-0233">DNA recombination</keyword>
<evidence type="ECO:0000256" key="1">
    <source>
        <dbReference type="ARBA" id="ARBA00004496"/>
    </source>
</evidence>
<dbReference type="PROSITE" id="PS51898">
    <property type="entry name" value="TYR_RECOMBINASE"/>
    <property type="match status" value="1"/>
</dbReference>
<evidence type="ECO:0000259" key="10">
    <source>
        <dbReference type="PROSITE" id="PS51898"/>
    </source>
</evidence>
<dbReference type="Proteomes" id="UP000019102">
    <property type="component" value="Unassembled WGS sequence"/>
</dbReference>
<dbReference type="InterPro" id="IPR002104">
    <property type="entry name" value="Integrase_catalytic"/>
</dbReference>
<protein>
    <submittedName>
        <fullName evidence="12">Mobile element protein</fullName>
    </submittedName>
</protein>
<dbReference type="InterPro" id="IPR050090">
    <property type="entry name" value="Tyrosine_recombinase_XerCD"/>
</dbReference>
<dbReference type="InterPro" id="IPR004107">
    <property type="entry name" value="Integrase_SAM-like_N"/>
</dbReference>
<keyword evidence="8" id="KW-0131">Cell cycle</keyword>
<dbReference type="GO" id="GO:0005737">
    <property type="term" value="C:cytoplasm"/>
    <property type="evidence" value="ECO:0007669"/>
    <property type="project" value="UniProtKB-SubCell"/>
</dbReference>
<dbReference type="RefSeq" id="WP_035724233.1">
    <property type="nucleotide sequence ID" value="NZ_BAVS01000016.1"/>
</dbReference>
<keyword evidence="5" id="KW-0229">DNA integration</keyword>
<dbReference type="Gene3D" id="1.10.443.10">
    <property type="entry name" value="Intergrase catalytic core"/>
    <property type="match status" value="1"/>
</dbReference>
<dbReference type="InterPro" id="IPR013762">
    <property type="entry name" value="Integrase-like_cat_sf"/>
</dbReference>
<comment type="subcellular location">
    <subcellularLocation>
        <location evidence="1">Cytoplasm</location>
    </subcellularLocation>
</comment>
<evidence type="ECO:0000256" key="7">
    <source>
        <dbReference type="ARBA" id="ARBA00023172"/>
    </source>
</evidence>
<dbReference type="GO" id="GO:0051301">
    <property type="term" value="P:cell division"/>
    <property type="evidence" value="ECO:0007669"/>
    <property type="project" value="UniProtKB-KW"/>
</dbReference>
<evidence type="ECO:0000256" key="5">
    <source>
        <dbReference type="ARBA" id="ARBA00022908"/>
    </source>
</evidence>
<evidence type="ECO:0000256" key="8">
    <source>
        <dbReference type="ARBA" id="ARBA00023306"/>
    </source>
</evidence>
<keyword evidence="13" id="KW-1185">Reference proteome</keyword>
<dbReference type="GO" id="GO:0006310">
    <property type="term" value="P:DNA recombination"/>
    <property type="evidence" value="ECO:0007669"/>
    <property type="project" value="UniProtKB-KW"/>
</dbReference>
<keyword evidence="4" id="KW-0159">Chromosome partition</keyword>
<keyword evidence="2" id="KW-0963">Cytoplasm</keyword>
<organism evidence="12 13">
    <name type="scientific">Gracilibacillus boraciitolerans JCM 21714</name>
    <dbReference type="NCBI Taxonomy" id="1298598"/>
    <lineage>
        <taxon>Bacteria</taxon>
        <taxon>Bacillati</taxon>
        <taxon>Bacillota</taxon>
        <taxon>Bacilli</taxon>
        <taxon>Bacillales</taxon>
        <taxon>Bacillaceae</taxon>
        <taxon>Gracilibacillus</taxon>
    </lineage>
</organism>
<dbReference type="AlphaFoldDB" id="W4VKW4"/>
<evidence type="ECO:0000313" key="13">
    <source>
        <dbReference type="Proteomes" id="UP000019102"/>
    </source>
</evidence>
<sequence length="341" mass="40389">MKQTDFSRTLTRFLSDYLPSQRNVSVNTIKSYRDTFKQVLKYFDFELNTKPEQLTFEKIKAEKIKDFLLWLEKSRNVGINTRNQRLAAIHSFYRYAQSEHPENIFECQRILGIPFKKREKKTVEFLSQESLRYILEQPDINRKKGRRDLTLIATLYDTGARVQELIDLKARDVRLTKPATITLTGKGNKRRSVPIMNKTRDLLENYMKENKLLENGKQDYPLFYNSNTCPFTRPGITYILKKYLRQAKEAHLDVLFCDRLHPHMIRHTKAMHLLEAGVNLIYIRDLLGHVNVTTTEIYLRANTEIKRKVLEGTYMEVVTQDTPPVWDEDTDLLKWLDEFCR</sequence>
<dbReference type="InterPro" id="IPR011010">
    <property type="entry name" value="DNA_brk_join_enz"/>
</dbReference>
<evidence type="ECO:0000313" key="12">
    <source>
        <dbReference type="EMBL" id="GAE93801.1"/>
    </source>
</evidence>
<evidence type="ECO:0000256" key="2">
    <source>
        <dbReference type="ARBA" id="ARBA00022490"/>
    </source>
</evidence>
<evidence type="ECO:0000256" key="6">
    <source>
        <dbReference type="ARBA" id="ARBA00023125"/>
    </source>
</evidence>
<feature type="domain" description="Core-binding (CB)" evidence="11">
    <location>
        <begin position="4"/>
        <end position="97"/>
    </location>
</feature>
<dbReference type="STRING" id="1298598.JCM21714_2908"/>
<dbReference type="EMBL" id="BAVS01000016">
    <property type="protein sequence ID" value="GAE93801.1"/>
    <property type="molecule type" value="Genomic_DNA"/>
</dbReference>
<dbReference type="GO" id="GO:0003677">
    <property type="term" value="F:DNA binding"/>
    <property type="evidence" value="ECO:0007669"/>
    <property type="project" value="UniProtKB-UniRule"/>
</dbReference>
<keyword evidence="3" id="KW-0132">Cell division</keyword>
<dbReference type="OrthoDB" id="107900at2"/>
<dbReference type="GO" id="GO:0007059">
    <property type="term" value="P:chromosome segregation"/>
    <property type="evidence" value="ECO:0007669"/>
    <property type="project" value="UniProtKB-KW"/>
</dbReference>
<keyword evidence="6 9" id="KW-0238">DNA-binding</keyword>
<dbReference type="InterPro" id="IPR010998">
    <property type="entry name" value="Integrase_recombinase_N"/>
</dbReference>
<dbReference type="PROSITE" id="PS51900">
    <property type="entry name" value="CB"/>
    <property type="match status" value="1"/>
</dbReference>
<evidence type="ECO:0000259" key="11">
    <source>
        <dbReference type="PROSITE" id="PS51900"/>
    </source>
</evidence>
<name>W4VKW4_9BACI</name>
<evidence type="ECO:0000256" key="4">
    <source>
        <dbReference type="ARBA" id="ARBA00022829"/>
    </source>
</evidence>
<dbReference type="PANTHER" id="PTHR30349:SF77">
    <property type="entry name" value="TYROSINE RECOMBINASE XERC"/>
    <property type="match status" value="1"/>
</dbReference>
<dbReference type="Pfam" id="PF00589">
    <property type="entry name" value="Phage_integrase"/>
    <property type="match status" value="1"/>
</dbReference>
<dbReference type="InterPro" id="IPR044068">
    <property type="entry name" value="CB"/>
</dbReference>
<reference evidence="12 13" key="1">
    <citation type="journal article" date="2014" name="Genome Announc.">
        <title>Draft Genome Sequence of the Boron-Tolerant and Moderately Halotolerant Bacterium Gracilibacillus boraciitolerans JCM 21714T.</title>
        <authorList>
            <person name="Ahmed I."/>
            <person name="Oshima K."/>
            <person name="Suda W."/>
            <person name="Kitamura K."/>
            <person name="Iida T."/>
            <person name="Ohmori Y."/>
            <person name="Fujiwara T."/>
            <person name="Hattori M."/>
            <person name="Ohkuma M."/>
        </authorList>
    </citation>
    <scope>NUCLEOTIDE SEQUENCE [LARGE SCALE GENOMIC DNA]</scope>
    <source>
        <strain evidence="12 13">JCM 21714</strain>
    </source>
</reference>
<dbReference type="SUPFAM" id="SSF56349">
    <property type="entry name" value="DNA breaking-rejoining enzymes"/>
    <property type="match status" value="1"/>
</dbReference>
<dbReference type="GO" id="GO:0015074">
    <property type="term" value="P:DNA integration"/>
    <property type="evidence" value="ECO:0007669"/>
    <property type="project" value="UniProtKB-KW"/>
</dbReference>
<dbReference type="eggNOG" id="COG4974">
    <property type="taxonomic scope" value="Bacteria"/>
</dbReference>
<dbReference type="PANTHER" id="PTHR30349">
    <property type="entry name" value="PHAGE INTEGRASE-RELATED"/>
    <property type="match status" value="1"/>
</dbReference>
<dbReference type="Gene3D" id="1.10.150.130">
    <property type="match status" value="1"/>
</dbReference>
<feature type="domain" description="Tyr recombinase" evidence="10">
    <location>
        <begin position="121"/>
        <end position="311"/>
    </location>
</feature>
<accession>W4VKW4</accession>
<comment type="caution">
    <text evidence="12">The sequence shown here is derived from an EMBL/GenBank/DDBJ whole genome shotgun (WGS) entry which is preliminary data.</text>
</comment>
<gene>
    <name evidence="12" type="ORF">JCM21714_2908</name>
</gene>